<feature type="binding site" description="axial binding residue" evidence="8">
    <location>
        <position position="385"/>
    </location>
    <ligand>
        <name>heme</name>
        <dbReference type="ChEBI" id="CHEBI:30413"/>
    </ligand>
    <ligandPart>
        <name>Fe</name>
        <dbReference type="ChEBI" id="CHEBI:18248"/>
    </ligandPart>
</feature>
<dbReference type="Pfam" id="PF00067">
    <property type="entry name" value="p450"/>
    <property type="match status" value="1"/>
</dbReference>
<keyword evidence="4 8" id="KW-0479">Metal-binding</keyword>
<dbReference type="GO" id="GO:0020037">
    <property type="term" value="F:heme binding"/>
    <property type="evidence" value="ECO:0007669"/>
    <property type="project" value="InterPro"/>
</dbReference>
<evidence type="ECO:0000256" key="1">
    <source>
        <dbReference type="ARBA" id="ARBA00001971"/>
    </source>
</evidence>
<keyword evidence="6 8" id="KW-0408">Iron</keyword>
<evidence type="ECO:0000256" key="2">
    <source>
        <dbReference type="ARBA" id="ARBA00005179"/>
    </source>
</evidence>
<gene>
    <name evidence="9" type="ORF">PHLCEN_2v12493</name>
</gene>
<dbReference type="EMBL" id="MLYV02001259">
    <property type="protein sequence ID" value="PSR71640.1"/>
    <property type="molecule type" value="Genomic_DNA"/>
</dbReference>
<reference evidence="9 10" key="1">
    <citation type="submission" date="2018-02" db="EMBL/GenBank/DDBJ databases">
        <title>Genome sequence of the basidiomycete white-rot fungus Phlebia centrifuga.</title>
        <authorList>
            <person name="Granchi Z."/>
            <person name="Peng M."/>
            <person name="de Vries R.P."/>
            <person name="Hilden K."/>
            <person name="Makela M.R."/>
            <person name="Grigoriev I."/>
            <person name="Riley R."/>
        </authorList>
    </citation>
    <scope>NUCLEOTIDE SEQUENCE [LARGE SCALE GENOMIC DNA]</scope>
    <source>
        <strain evidence="9 10">FBCC195</strain>
    </source>
</reference>
<dbReference type="InterPro" id="IPR002401">
    <property type="entry name" value="Cyt_P450_E_grp-I"/>
</dbReference>
<keyword evidence="5" id="KW-0560">Oxidoreductase</keyword>
<dbReference type="InterPro" id="IPR036396">
    <property type="entry name" value="Cyt_P450_sf"/>
</dbReference>
<dbReference type="AlphaFoldDB" id="A0A2R6NGX5"/>
<comment type="cofactor">
    <cofactor evidence="1 8">
        <name>heme</name>
        <dbReference type="ChEBI" id="CHEBI:30413"/>
    </cofactor>
</comment>
<dbReference type="SUPFAM" id="SSF48264">
    <property type="entry name" value="Cytochrome P450"/>
    <property type="match status" value="1"/>
</dbReference>
<dbReference type="Proteomes" id="UP000186601">
    <property type="component" value="Unassembled WGS sequence"/>
</dbReference>
<keyword evidence="8" id="KW-0349">Heme</keyword>
<evidence type="ECO:0000313" key="9">
    <source>
        <dbReference type="EMBL" id="PSR71640.1"/>
    </source>
</evidence>
<dbReference type="GO" id="GO:0004497">
    <property type="term" value="F:monooxygenase activity"/>
    <property type="evidence" value="ECO:0007669"/>
    <property type="project" value="UniProtKB-KW"/>
</dbReference>
<evidence type="ECO:0008006" key="11">
    <source>
        <dbReference type="Google" id="ProtNLM"/>
    </source>
</evidence>
<dbReference type="PRINTS" id="PR00463">
    <property type="entry name" value="EP450I"/>
</dbReference>
<name>A0A2R6NGX5_9APHY</name>
<comment type="caution">
    <text evidence="9">The sequence shown here is derived from an EMBL/GenBank/DDBJ whole genome shotgun (WGS) entry which is preliminary data.</text>
</comment>
<sequence>MSKLSGLWVSWTGQQHRINKKLHDKYGCFVRTGPNEISVVDVSAIGSVLGASGLPKGEYYEARQDPSAPRNLVVLVGEPHANRRRLWNRGMSSDSLKDYEIVIAKRSQQLVEKLESERGPVDLGAWFGYFTFDFMGDMAFGGGFEMLRDGGDKAGLWHVLERFAVVAAVVSHIPWASRILHKIPFISGDLQRLRKVGVDSASSRLKAGASTKDLWYHLSDEAGLEKEPPLVKDVVADGALAILAGTDTTSAAMTSVFYFLLSNPECYTRVQTEVDTVYPKDEDALDASRHGGLSYLNACISEALRLHPPAATGGPRQVPRHSGGKVIADRFVPEGTQVYLPPYSLHRDARYFSNPEVFRPDRWLVPGEGEDLSAFIPFSYGPANCVGRNLARREMLMVVSLLVQKFKISFAKDFDAGAWPDTIRDHFVSTRGPLMVELEAR</sequence>
<dbReference type="PRINTS" id="PR00385">
    <property type="entry name" value="P450"/>
</dbReference>
<proteinExistence type="inferred from homology"/>
<comment type="pathway">
    <text evidence="2">Secondary metabolite biosynthesis.</text>
</comment>
<dbReference type="GO" id="GO:0005506">
    <property type="term" value="F:iron ion binding"/>
    <property type="evidence" value="ECO:0007669"/>
    <property type="project" value="InterPro"/>
</dbReference>
<evidence type="ECO:0000256" key="7">
    <source>
        <dbReference type="ARBA" id="ARBA00023033"/>
    </source>
</evidence>
<evidence type="ECO:0000256" key="4">
    <source>
        <dbReference type="ARBA" id="ARBA00022723"/>
    </source>
</evidence>
<evidence type="ECO:0000256" key="3">
    <source>
        <dbReference type="ARBA" id="ARBA00010617"/>
    </source>
</evidence>
<dbReference type="PANTHER" id="PTHR24305:SF187">
    <property type="entry name" value="P450, PUTATIVE (EUROFUNG)-RELATED"/>
    <property type="match status" value="1"/>
</dbReference>
<accession>A0A2R6NGX5</accession>
<dbReference type="Gene3D" id="1.10.630.10">
    <property type="entry name" value="Cytochrome P450"/>
    <property type="match status" value="1"/>
</dbReference>
<protein>
    <recommendedName>
        <fullName evidence="11">Cytochrome P450</fullName>
    </recommendedName>
</protein>
<keyword evidence="10" id="KW-1185">Reference proteome</keyword>
<comment type="similarity">
    <text evidence="3">Belongs to the cytochrome P450 family.</text>
</comment>
<organism evidence="9 10">
    <name type="scientific">Hermanssonia centrifuga</name>
    <dbReference type="NCBI Taxonomy" id="98765"/>
    <lineage>
        <taxon>Eukaryota</taxon>
        <taxon>Fungi</taxon>
        <taxon>Dikarya</taxon>
        <taxon>Basidiomycota</taxon>
        <taxon>Agaricomycotina</taxon>
        <taxon>Agaricomycetes</taxon>
        <taxon>Polyporales</taxon>
        <taxon>Meruliaceae</taxon>
        <taxon>Hermanssonia</taxon>
    </lineage>
</organism>
<dbReference type="PANTHER" id="PTHR24305">
    <property type="entry name" value="CYTOCHROME P450"/>
    <property type="match status" value="1"/>
</dbReference>
<evidence type="ECO:0000256" key="5">
    <source>
        <dbReference type="ARBA" id="ARBA00023002"/>
    </source>
</evidence>
<evidence type="ECO:0000256" key="6">
    <source>
        <dbReference type="ARBA" id="ARBA00023004"/>
    </source>
</evidence>
<dbReference type="InterPro" id="IPR001128">
    <property type="entry name" value="Cyt_P450"/>
</dbReference>
<dbReference type="OrthoDB" id="6692864at2759"/>
<dbReference type="STRING" id="98765.A0A2R6NGX5"/>
<dbReference type="InterPro" id="IPR050121">
    <property type="entry name" value="Cytochrome_P450_monoxygenase"/>
</dbReference>
<dbReference type="CDD" id="cd11061">
    <property type="entry name" value="CYP67-like"/>
    <property type="match status" value="1"/>
</dbReference>
<keyword evidence="7" id="KW-0503">Monooxygenase</keyword>
<evidence type="ECO:0000313" key="10">
    <source>
        <dbReference type="Proteomes" id="UP000186601"/>
    </source>
</evidence>
<dbReference type="GO" id="GO:0016705">
    <property type="term" value="F:oxidoreductase activity, acting on paired donors, with incorporation or reduction of molecular oxygen"/>
    <property type="evidence" value="ECO:0007669"/>
    <property type="project" value="InterPro"/>
</dbReference>
<evidence type="ECO:0000256" key="8">
    <source>
        <dbReference type="PIRSR" id="PIRSR602401-1"/>
    </source>
</evidence>